<gene>
    <name evidence="1" type="ORF">PLANPX_4156</name>
</gene>
<evidence type="ECO:0000313" key="1">
    <source>
        <dbReference type="EMBL" id="BBO34544.1"/>
    </source>
</evidence>
<reference evidence="2" key="1">
    <citation type="submission" date="2019-10" db="EMBL/GenBank/DDBJ databases">
        <title>Lacipirellula parvula gen. nov., sp. nov., representing a lineage of planctomycetes widespread in freshwater anoxic habitats, and description of the family Lacipirellulaceae.</title>
        <authorList>
            <person name="Dedysh S.N."/>
            <person name="Kulichevskaya I.S."/>
            <person name="Beletsky A.V."/>
            <person name="Rakitin A.L."/>
            <person name="Mardanov A.V."/>
            <person name="Ivanova A.A."/>
            <person name="Saltykova V.X."/>
            <person name="Rijpstra W.I.C."/>
            <person name="Sinninghe Damste J.S."/>
            <person name="Ravin N.V."/>
        </authorList>
    </citation>
    <scope>NUCLEOTIDE SEQUENCE [LARGE SCALE GENOMIC DNA]</scope>
    <source>
        <strain evidence="2">PX69</strain>
    </source>
</reference>
<dbReference type="AlphaFoldDB" id="A0A5K7XCM6"/>
<keyword evidence="2" id="KW-1185">Reference proteome</keyword>
<proteinExistence type="predicted"/>
<name>A0A5K7XCM6_9BACT</name>
<sequence length="51" mass="5964">MCEPQRDERDVRLYGYFRRDILSQHASRLERFAAKGMLLSAKTSLYDNASP</sequence>
<accession>A0A5K7XCM6</accession>
<protein>
    <submittedName>
        <fullName evidence="1">Uncharacterized protein</fullName>
    </submittedName>
</protein>
<dbReference type="EMBL" id="AP021861">
    <property type="protein sequence ID" value="BBO34544.1"/>
    <property type="molecule type" value="Genomic_DNA"/>
</dbReference>
<evidence type="ECO:0000313" key="2">
    <source>
        <dbReference type="Proteomes" id="UP000326837"/>
    </source>
</evidence>
<dbReference type="Proteomes" id="UP000326837">
    <property type="component" value="Chromosome"/>
</dbReference>
<dbReference type="KEGG" id="lpav:PLANPX_4156"/>
<organism evidence="1 2">
    <name type="scientific">Lacipirellula parvula</name>
    <dbReference type="NCBI Taxonomy" id="2650471"/>
    <lineage>
        <taxon>Bacteria</taxon>
        <taxon>Pseudomonadati</taxon>
        <taxon>Planctomycetota</taxon>
        <taxon>Planctomycetia</taxon>
        <taxon>Pirellulales</taxon>
        <taxon>Lacipirellulaceae</taxon>
        <taxon>Lacipirellula</taxon>
    </lineage>
</organism>